<evidence type="ECO:0000256" key="3">
    <source>
        <dbReference type="ARBA" id="ARBA00022692"/>
    </source>
</evidence>
<proteinExistence type="inferred from homology"/>
<keyword evidence="3 6" id="KW-0812">Transmembrane</keyword>
<feature type="compositionally biased region" description="Basic and acidic residues" evidence="7">
    <location>
        <begin position="195"/>
        <end position="206"/>
    </location>
</feature>
<keyword evidence="5 6" id="KW-0472">Membrane</keyword>
<feature type="transmembrane region" description="Helical" evidence="6">
    <location>
        <begin position="36"/>
        <end position="57"/>
    </location>
</feature>
<evidence type="ECO:0000256" key="1">
    <source>
        <dbReference type="ARBA" id="ARBA00004141"/>
    </source>
</evidence>
<dbReference type="InterPro" id="IPR000620">
    <property type="entry name" value="EamA_dom"/>
</dbReference>
<sequence>MTIVFCVYRDLVALALLAPAAYFRERRVRRPVTPQLLGSFALLGFTGIFGNQLLFLLGLGFTNASYAAAFQPAIPVFTFLLAAIVGVEVIHVFTRDGVFKVVGTAVCVFGALLMVFYRGPSLIGLGGANALAGADASWSGSSYPAQWLAPAVLQFSFGTWNLGVLCLLGNCFLMGAYLVIQSSSNGSISGSTKLKTADAGDDHGRSERTTIEGFGCKVGRSFCPALPPPRLVVAASIFAAISLAVCFFGFALRVLSHPGAGCPRGRAVPPPLPAGPRASPRRRRRRLS</sequence>
<evidence type="ECO:0000256" key="2">
    <source>
        <dbReference type="ARBA" id="ARBA00007635"/>
    </source>
</evidence>
<protein>
    <recommendedName>
        <fullName evidence="6">WAT1-related protein</fullName>
    </recommendedName>
</protein>
<feature type="transmembrane region" description="Helical" evidence="6">
    <location>
        <begin position="231"/>
        <end position="252"/>
    </location>
</feature>
<keyword evidence="4 6" id="KW-1133">Transmembrane helix</keyword>
<dbReference type="GO" id="GO:0022857">
    <property type="term" value="F:transmembrane transporter activity"/>
    <property type="evidence" value="ECO:0007669"/>
    <property type="project" value="InterPro"/>
</dbReference>
<accession>R7WG87</accession>
<evidence type="ECO:0000256" key="7">
    <source>
        <dbReference type="SAM" id="MobiDB-lite"/>
    </source>
</evidence>
<feature type="transmembrane region" description="Helical" evidence="6">
    <location>
        <begin position="160"/>
        <end position="180"/>
    </location>
</feature>
<reference evidence="8" key="1">
    <citation type="submission" date="2015-06" db="UniProtKB">
        <authorList>
            <consortium name="EnsemblPlants"/>
        </authorList>
    </citation>
    <scope>IDENTIFICATION</scope>
</reference>
<feature type="region of interest" description="Disordered" evidence="7">
    <location>
        <begin position="265"/>
        <end position="288"/>
    </location>
</feature>
<comment type="subcellular location">
    <subcellularLocation>
        <location evidence="1 6">Membrane</location>
        <topology evidence="1 6">Multi-pass membrane protein</topology>
    </subcellularLocation>
</comment>
<feature type="transmembrane region" description="Helical" evidence="6">
    <location>
        <begin position="69"/>
        <end position="90"/>
    </location>
</feature>
<evidence type="ECO:0000256" key="5">
    <source>
        <dbReference type="ARBA" id="ARBA00023136"/>
    </source>
</evidence>
<comment type="similarity">
    <text evidence="2 6">Belongs to the drug/metabolite transporter (DMT) superfamily. Plant drug/metabolite exporter (P-DME) (TC 2.A.7.4) family.</text>
</comment>
<evidence type="ECO:0000313" key="8">
    <source>
        <dbReference type="EnsemblPlants" id="EMT19799"/>
    </source>
</evidence>
<dbReference type="EnsemblPlants" id="EMT19799">
    <property type="protein sequence ID" value="EMT19799"/>
    <property type="gene ID" value="F775_42434"/>
</dbReference>
<dbReference type="SUPFAM" id="SSF103481">
    <property type="entry name" value="Multidrug resistance efflux transporter EmrE"/>
    <property type="match status" value="1"/>
</dbReference>
<organism evidence="8">
    <name type="scientific">Aegilops tauschii</name>
    <name type="common">Tausch's goatgrass</name>
    <name type="synonym">Aegilops squarrosa</name>
    <dbReference type="NCBI Taxonomy" id="37682"/>
    <lineage>
        <taxon>Eukaryota</taxon>
        <taxon>Viridiplantae</taxon>
        <taxon>Streptophyta</taxon>
        <taxon>Embryophyta</taxon>
        <taxon>Tracheophyta</taxon>
        <taxon>Spermatophyta</taxon>
        <taxon>Magnoliopsida</taxon>
        <taxon>Liliopsida</taxon>
        <taxon>Poales</taxon>
        <taxon>Poaceae</taxon>
        <taxon>BOP clade</taxon>
        <taxon>Pooideae</taxon>
        <taxon>Triticodae</taxon>
        <taxon>Triticeae</taxon>
        <taxon>Triticinae</taxon>
        <taxon>Aegilops</taxon>
    </lineage>
</organism>
<dbReference type="PANTHER" id="PTHR31218">
    <property type="entry name" value="WAT1-RELATED PROTEIN"/>
    <property type="match status" value="1"/>
</dbReference>
<dbReference type="GO" id="GO:0016020">
    <property type="term" value="C:membrane"/>
    <property type="evidence" value="ECO:0007669"/>
    <property type="project" value="UniProtKB-SubCell"/>
</dbReference>
<feature type="region of interest" description="Disordered" evidence="7">
    <location>
        <begin position="185"/>
        <end position="206"/>
    </location>
</feature>
<dbReference type="AlphaFoldDB" id="R7WG87"/>
<dbReference type="InterPro" id="IPR030184">
    <property type="entry name" value="WAT1-related"/>
</dbReference>
<evidence type="ECO:0000256" key="4">
    <source>
        <dbReference type="ARBA" id="ARBA00022989"/>
    </source>
</evidence>
<dbReference type="InterPro" id="IPR037185">
    <property type="entry name" value="EmrE-like"/>
</dbReference>
<feature type="transmembrane region" description="Helical" evidence="6">
    <location>
        <begin position="97"/>
        <end position="117"/>
    </location>
</feature>
<evidence type="ECO:0000256" key="6">
    <source>
        <dbReference type="RuleBase" id="RU363077"/>
    </source>
</evidence>
<dbReference type="Pfam" id="PF00892">
    <property type="entry name" value="EamA"/>
    <property type="match status" value="1"/>
</dbReference>
<feature type="compositionally biased region" description="Basic residues" evidence="7">
    <location>
        <begin position="279"/>
        <end position="288"/>
    </location>
</feature>
<name>R7WG87_AEGTA</name>